<reference evidence="3 4" key="1">
    <citation type="submission" date="2019-06" db="EMBL/GenBank/DDBJ databases">
        <title>Sequencing the genomes of 1000 actinobacteria strains.</title>
        <authorList>
            <person name="Klenk H.-P."/>
        </authorList>
    </citation>
    <scope>NUCLEOTIDE SEQUENCE [LARGE SCALE GENOMIC DNA]</scope>
    <source>
        <strain evidence="3 4">DSM 44819</strain>
    </source>
</reference>
<feature type="compositionally biased region" description="Basic and acidic residues" evidence="1">
    <location>
        <begin position="1443"/>
        <end position="1505"/>
    </location>
</feature>
<dbReference type="GeneID" id="93774263"/>
<feature type="region of interest" description="Disordered" evidence="1">
    <location>
        <begin position="3495"/>
        <end position="3603"/>
    </location>
</feature>
<feature type="region of interest" description="Disordered" evidence="1">
    <location>
        <begin position="2848"/>
        <end position="2883"/>
    </location>
</feature>
<feature type="compositionally biased region" description="Basic and acidic residues" evidence="1">
    <location>
        <begin position="1641"/>
        <end position="1653"/>
    </location>
</feature>
<keyword evidence="2" id="KW-0472">Membrane</keyword>
<feature type="compositionally biased region" description="Low complexity" evidence="1">
    <location>
        <begin position="4963"/>
        <end position="4977"/>
    </location>
</feature>
<comment type="caution">
    <text evidence="3">The sequence shown here is derived from an EMBL/GenBank/DDBJ whole genome shotgun (WGS) entry which is preliminary data.</text>
</comment>
<feature type="compositionally biased region" description="Low complexity" evidence="1">
    <location>
        <begin position="744"/>
        <end position="758"/>
    </location>
</feature>
<feature type="compositionally biased region" description="Low complexity" evidence="1">
    <location>
        <begin position="4800"/>
        <end position="4816"/>
    </location>
</feature>
<gene>
    <name evidence="3" type="ORF">FB564_1582</name>
</gene>
<feature type="compositionally biased region" description="Low complexity" evidence="1">
    <location>
        <begin position="596"/>
        <end position="614"/>
    </location>
</feature>
<feature type="compositionally biased region" description="Low complexity" evidence="1">
    <location>
        <begin position="647"/>
        <end position="658"/>
    </location>
</feature>
<feature type="compositionally biased region" description="Basic and acidic residues" evidence="1">
    <location>
        <begin position="1517"/>
        <end position="1629"/>
    </location>
</feature>
<feature type="compositionally biased region" description="Basic and acidic residues" evidence="1">
    <location>
        <begin position="2863"/>
        <end position="2874"/>
    </location>
</feature>
<feature type="compositionally biased region" description="Basic and acidic residues" evidence="1">
    <location>
        <begin position="1689"/>
        <end position="1757"/>
    </location>
</feature>
<feature type="region of interest" description="Disordered" evidence="1">
    <location>
        <begin position="3045"/>
        <end position="3066"/>
    </location>
</feature>
<feature type="region of interest" description="Disordered" evidence="1">
    <location>
        <begin position="1149"/>
        <end position="1226"/>
    </location>
</feature>
<feature type="region of interest" description="Disordered" evidence="1">
    <location>
        <begin position="4955"/>
        <end position="4977"/>
    </location>
</feature>
<feature type="region of interest" description="Disordered" evidence="1">
    <location>
        <begin position="4778"/>
        <end position="4827"/>
    </location>
</feature>
<feature type="compositionally biased region" description="Polar residues" evidence="1">
    <location>
        <begin position="803"/>
        <end position="817"/>
    </location>
</feature>
<feature type="region of interest" description="Disordered" evidence="1">
    <location>
        <begin position="1116"/>
        <end position="1137"/>
    </location>
</feature>
<feature type="compositionally biased region" description="Low complexity" evidence="1">
    <location>
        <begin position="420"/>
        <end position="445"/>
    </location>
</feature>
<dbReference type="InterPro" id="IPR050972">
    <property type="entry name" value="SDr-like"/>
</dbReference>
<feature type="transmembrane region" description="Helical" evidence="2">
    <location>
        <begin position="203"/>
        <end position="224"/>
    </location>
</feature>
<proteinExistence type="predicted"/>
<feature type="region of interest" description="Disordered" evidence="1">
    <location>
        <begin position="1274"/>
        <end position="1774"/>
    </location>
</feature>
<organism evidence="3 4">
    <name type="scientific">Salinispora arenicola</name>
    <dbReference type="NCBI Taxonomy" id="168697"/>
    <lineage>
        <taxon>Bacteria</taxon>
        <taxon>Bacillati</taxon>
        <taxon>Actinomycetota</taxon>
        <taxon>Actinomycetes</taxon>
        <taxon>Micromonosporales</taxon>
        <taxon>Micromonosporaceae</taxon>
        <taxon>Salinispora</taxon>
    </lineage>
</organism>
<feature type="compositionally biased region" description="Basic and acidic residues" evidence="1">
    <location>
        <begin position="4286"/>
        <end position="4295"/>
    </location>
</feature>
<feature type="compositionally biased region" description="Basic and acidic residues" evidence="1">
    <location>
        <begin position="1359"/>
        <end position="1431"/>
    </location>
</feature>
<feature type="compositionally biased region" description="Polar residues" evidence="1">
    <location>
        <begin position="1127"/>
        <end position="1137"/>
    </location>
</feature>
<feature type="compositionally biased region" description="Polar residues" evidence="1">
    <location>
        <begin position="380"/>
        <end position="390"/>
    </location>
</feature>
<feature type="compositionally biased region" description="Basic and acidic residues" evidence="1">
    <location>
        <begin position="4779"/>
        <end position="4792"/>
    </location>
</feature>
<keyword evidence="2" id="KW-0812">Transmembrane</keyword>
<feature type="compositionally biased region" description="Polar residues" evidence="1">
    <location>
        <begin position="3915"/>
        <end position="3953"/>
    </location>
</feature>
<feature type="region of interest" description="Disordered" evidence="1">
    <location>
        <begin position="286"/>
        <end position="559"/>
    </location>
</feature>
<feature type="compositionally biased region" description="Pro residues" evidence="1">
    <location>
        <begin position="4996"/>
        <end position="5009"/>
    </location>
</feature>
<feature type="compositionally biased region" description="Basic and acidic residues" evidence="1">
    <location>
        <begin position="1665"/>
        <end position="1677"/>
    </location>
</feature>
<feature type="compositionally biased region" description="Low complexity" evidence="1">
    <location>
        <begin position="4273"/>
        <end position="4285"/>
    </location>
</feature>
<feature type="compositionally biased region" description="Pro residues" evidence="1">
    <location>
        <begin position="310"/>
        <end position="323"/>
    </location>
</feature>
<feature type="compositionally biased region" description="Low complexity" evidence="1">
    <location>
        <begin position="365"/>
        <end position="376"/>
    </location>
</feature>
<dbReference type="PANTHER" id="PTHR34403:SF8">
    <property type="entry name" value="TOL-PAL SYSTEM PROTEIN TOLA"/>
    <property type="match status" value="1"/>
</dbReference>
<feature type="compositionally biased region" description="Basic and acidic residues" evidence="1">
    <location>
        <begin position="4074"/>
        <end position="4094"/>
    </location>
</feature>
<feature type="compositionally biased region" description="Polar residues" evidence="1">
    <location>
        <begin position="4007"/>
        <end position="4022"/>
    </location>
</feature>
<evidence type="ECO:0000313" key="3">
    <source>
        <dbReference type="EMBL" id="TQL36485.1"/>
    </source>
</evidence>
<feature type="region of interest" description="Disordered" evidence="1">
    <location>
        <begin position="571"/>
        <end position="875"/>
    </location>
</feature>
<feature type="region of interest" description="Disordered" evidence="1">
    <location>
        <begin position="1863"/>
        <end position="1885"/>
    </location>
</feature>
<evidence type="ECO:0000256" key="2">
    <source>
        <dbReference type="SAM" id="Phobius"/>
    </source>
</evidence>
<evidence type="ECO:0000256" key="1">
    <source>
        <dbReference type="SAM" id="MobiDB-lite"/>
    </source>
</evidence>
<feature type="region of interest" description="Disordered" evidence="1">
    <location>
        <begin position="4263"/>
        <end position="4332"/>
    </location>
</feature>
<feature type="compositionally biased region" description="Polar residues" evidence="1">
    <location>
        <begin position="1300"/>
        <end position="1324"/>
    </location>
</feature>
<protein>
    <submittedName>
        <fullName evidence="3">Uncharacterized protein</fullName>
    </submittedName>
</protein>
<feature type="compositionally biased region" description="Low complexity" evidence="1">
    <location>
        <begin position="522"/>
        <end position="538"/>
    </location>
</feature>
<feature type="compositionally biased region" description="Polar residues" evidence="1">
    <location>
        <begin position="1345"/>
        <end position="1357"/>
    </location>
</feature>
<evidence type="ECO:0000313" key="4">
    <source>
        <dbReference type="Proteomes" id="UP000315983"/>
    </source>
</evidence>
<feature type="compositionally biased region" description="Polar residues" evidence="1">
    <location>
        <begin position="696"/>
        <end position="710"/>
    </location>
</feature>
<name>A0A542XKU9_SALAC</name>
<accession>A0A542XKU9</accession>
<feature type="compositionally biased region" description="Low complexity" evidence="1">
    <location>
        <begin position="3537"/>
        <end position="3558"/>
    </location>
</feature>
<feature type="region of interest" description="Disordered" evidence="1">
    <location>
        <begin position="3915"/>
        <end position="4141"/>
    </location>
</feature>
<feature type="compositionally biased region" description="Basic and acidic residues" evidence="1">
    <location>
        <begin position="4103"/>
        <end position="4120"/>
    </location>
</feature>
<dbReference type="Proteomes" id="UP000315983">
    <property type="component" value="Unassembled WGS sequence"/>
</dbReference>
<feature type="compositionally biased region" description="Low complexity" evidence="1">
    <location>
        <begin position="483"/>
        <end position="495"/>
    </location>
</feature>
<feature type="compositionally biased region" description="Pro residues" evidence="1">
    <location>
        <begin position="340"/>
        <end position="354"/>
    </location>
</feature>
<feature type="compositionally biased region" description="Low complexity" evidence="1">
    <location>
        <begin position="673"/>
        <end position="695"/>
    </location>
</feature>
<dbReference type="PANTHER" id="PTHR34403">
    <property type="entry name" value="TOL-PAL SYSTEM PROTEIN TOLA"/>
    <property type="match status" value="1"/>
</dbReference>
<dbReference type="EMBL" id="VFOL01000001">
    <property type="protein sequence ID" value="TQL36485.1"/>
    <property type="molecule type" value="Genomic_DNA"/>
</dbReference>
<feature type="compositionally biased region" description="Low complexity" evidence="1">
    <location>
        <begin position="3509"/>
        <end position="3528"/>
    </location>
</feature>
<feature type="region of interest" description="Disordered" evidence="1">
    <location>
        <begin position="3320"/>
        <end position="3342"/>
    </location>
</feature>
<sequence length="5064" mass="535727">MPDFHIPNDPEWQWAYDAILYTTGGEFPEADPTALRAMGDELYAFTNTLLNGVASTSNLGNGLSAHLDGPAADAFNQFRGGIANNVPTAGNISWALGNAAYEFALDSESTQYNIVIAAFTQVVEIAFAIASGFGAAAVPALIKIGQEIVKTLIEFLRMRLQNQLLRLVWEGIEEGLEELWQGMAAQLTQMAEGNRKDFDYQDLALAFAGGFFIGMGVSGMHAIGGKLYPKINNNTYTRETLSALAETLFEGLFSMMVGGSFNPFATMSSSIIGGLAHQYAHDFGNQFGVDPNNLPNRPPPDPKKGSSRGNPPPTSVAGPPPPAYHDIGDSPPSYDQAGGSPPPHSETQGNPPPYNEVTGPSNAATGTPSSVGSSPVPGNPATNGSHTPQPADTERDGAPTPATAPAFVNRPDLSTVNALAPNGSVAPAPGAAPASAGAIRPGIAGVDQFGPSSVQVPAPTTGSAGSLAANPAATPAETPPATSPAEEIAPIATPAGTDATLPATAGGLPGFESTSPAVSALTDPTAPAPVVAETTAPVSTQAADPATSPVRDPAGQAPTVAIPVTAVPAVEVPRTGSPNAESPVVQAPTGQPSAFQPPTTQLSSPQTSGGSTPGAQGNNTPFSSASPPPQVANPVAPAPTMGKQDSAVPDPAVEPAVASGSGFTGQALDAQQTLVTSNTHHVSTTTTTTQPSLTSGIVQSPPSSDTALRNDSTRDTTTRTGSAGDSNPRSQADGPWNTSVQNDPAVTPAPTAEVAPATSSGNTAIVIDTPTDASTEPGAANGPTTRATPIGPAVVGMTPLPGTPQNGPTSTTLQGGSDATPRTERAAAPFPNSETTPPIAPVPADEPNQAQATTESADGLAPGDAGSRANPGVEPALSNVAPVTQIPTVAGVPAATSVATRADTAPQAATPESHRQDHSSVVPLATVVRGEDGILRAAGKPLVVRSLTGDRPGIALLDDSDWNRISTRTLLPPDTYGAARDREGSPAIAVIVHGVGDVVHAPVRNPDGSTTTVALGPDGLAQVIGRPGEPIVLVSCETGALAGGFAHQLAHARDGDVLAPKTVINVGSTLTEGGLHTADNESWQLYAPHSLDDEGWDAVNDVATGNPPLFGINADPDPTAGPGSGIETGSASGQGIRSNDDIITVRHSTQPTTDGIRLGPKPAPTSNVARAAQPPSLPTIPEETEQDLDPPGPSAPSTVFRERERVPVSQPDSTASGEEAGHTGVDDHADQIAAAADGRDAAESSRAPVVATEGLAHVVADTLPSPVETYASEPGLLVQAGPQPVGESARAGATDIAGADQTSGQINPDGSPQNPDTPSDDTAPQPTPTPFKITTQHSARPAKAATTQAFPPASSNPKADPEYEFKVEGDAEAEPKVDSEPEPRAEADLHAESNAKADAKVKGDVKAEPEREDDAKTEAQLEPKSGSKAEVESEGGSTAEAGPKLEPKSGSKAEVESEAEPKSEAESNAKADAKVKGDVKAEPEREDDAKTEAQLEPKSGSKAEVESEGGSTAEAGPKLEPKSGSKAEVESEAEPKSEAESNAKADAKVKGDVKAEPEREDDAKTEAQLEPKSGSKAEVESEAEPKSEAESNAKADAKVKGDVKAEPEREDDAKTEAQLEPKSGSKAEVESEGGSTAEAGPKLEPKSGSKAEVESEGGSTAEAGPKLEPKSGSKAEVESEGGSTAEAGPKLEPKSGSKAEVESEAEPKSEAESNAKADAKVKGDVKAEPEREDDAKTEVQPEPKSGSKAEAEQKSDSGDGNSSTVLSPDKLRSSLPDYLRRSEALGPAAQFRSVTVDDDTNLIRELELLAPGISQSVLEELNRDVRDDFGRFLGEGYSYPVRIDGEAAELTVTARFDWGGLKSEKKAKEGPKAESKPDGSHSRSVKLDHYSHVDPKFFVSFIPSALVAGGISIPTTPKSTTSRTSKTSFKTITTVEVEDQIEVTVPAVIHASLRGPDGQPIDARPPEKRAFSHGPGKLTATGIVPLRVPTKLAVPEPGPDPLPARAPTALPKRFGVESVVVHSDPDRGTHFEQVAKILQEEGLGDIVRVGAPGRSVLKQFLSRDKLPVADATTAGADRAEEGWATSEPLLRTPAERNLWRRVVPGRGSALQARLVARQVRSLETADGVKYEDGFKLASENTDSKIADRPWEAMLTGGGGGVAGPLMYVVGPRVTVSRTGPSEQKVAATRVGRQKVKVKGSAVRYRTVYDLEVRLIGRPAQTLGGAVATVQWTTKDRARGTSLDSDQTEWQGRTGDRRTHFAPAPIEQGHSFGGAYVHDLDGGDQLRKSVIHALRDVPGARGNLELFGKIGDKSLPMTQRLVPALKKEAFVRQFGDPELAQGLTGTVQAILSRRDDIEVQLSDRQLRFLLDRIVGPGLEIPLTMNGKLHDYTTVVTIKGQLSSLSDGEILSQKESGATENRAAKAEASASKEKSWTSSIGVDGRLIAVLGPAFPVGIVGPRVGYTASSGHDIGVKRRHESEIARAPDLKEDGGLADVPMREFAATLTVTTTFESSVRPNPSGLLLMPGRPGLHVPTVVSGALPPTEHQLELRLLVPEHRVTLSPPPSAPAPEPVDKGWMTNPPVLSEISGGYPYKLDGSLVETFLGTAHLLEGVKETLTQATNDPIWGFADGSISTLISQSLAPDQLTGSHELFSAPLSLSQLTYGRRRADAYAEVKIRLRPRNPRVQAPTEFHTVKDILAGGSSSGAKQARSWGGSLSVTPVGVVRGPAGDPNEGRVTSSGVFVLAGTFLQFARGQKYEHNISGTSKLEVGSRPERRVLVQLDVDVEVVAETRRRGNLDVLEVLPDSPIQRAGLSFTLRDSLLMWMTERQARELEDDDKAYSGQLAEVERQTRHLPDSAVQADPHEHDRRDNATDRAQPSVPTSRTITLPAMIATPGKPSFGIGGLDRTLDLSSHIGAVRRAIASAIGGTHGTQVAQALLPESSLDAPHDNVRMLQTFLSHADSHITSALNGGQSLLLRLDGRSRGHTYQMTVTASLVSEPEFKGIVHVDKLTVSDKTKMTLTGVATRSHTKASATLMLRGQGMHVEGQSPEAQQHSDPGRVLGGAGAAVSANWGAREKEYTDAGTLKYSQSLAVEGPVATFGTDIALSITVTGRELPKAGVFLREVRPLTLHMSPYNSRIDGQVGVAADKGILPINALTDSARSEWRDIAGVKSLPEPSQYAVEHVFLDVAKLHDAAELALTNSGVTVDATTQAALRAAINTTNLRAGLPAMLAGRFPIPLPRQTKRELFLDARVVGRPKFAGANTDVAIKSSIKGERSLKVTHKSGSTYLVETRGLLAVGEDGTGGMPVERRHYATADSQRFDASATPEKYKTTAQPSSTPEDNTLVWGLSYSLEFSLVARRARVHRYPRNRLQPSARRTHQHRLNPPTSRKRAGVMLRIDDAVILRMNDAAAREHTDIVLPPELNKTAKGLAESSEKWTKAVNRRDGLRAQKAPDADLLKAAEEEATHAESKWWNAYQAHERQLDAMRLAAPHTDSARTTEDAIGTEEAQPATTTQETTDLTAAEPSSSKRVDQSSADASPSPAPSEEAQRSSAAGDTPAIEPGVSTPAQSLTDIAGDSRSTAADDGPAGSESAADSVAATPSVVKPSLLATPGDGRCQLYAVIGSDPGLVGERLAWADLDTPALRAWLADPELVRTQLTEQSSPERRDARELVPQSTELGQVAERLRQLVERHLNTLGPANTPTTALQAYRGNSNQTLHATVDALDHATVLNRLHAAGITSLRDPSLLPVAHLRDLYVHHRTADLAANGTDRASARTIAEQEVPLKPATDGTPARDLADGSLSAQQMFDFLNTRHDIPLRDLPEQVQRDQLTVHLLDPARPADPVEFAELTKAVQHWERHWHRDAGEAFIGLLASALGSRIRIHTPDHVQTIGPDNAPLVTIHREHDHYQATITPLPASTTTDTRRSPATSHSEPNGRTAPTATPSTTDGIPIASPRTGYASTAPELTSSTDPDRTESVAAVSSQPAGDGVEATDDSHPSIIGLSTASDTAATGQQPVVSPGDPRQAAPHPPADVDLSLSRTDGDRPDAAVARPDTVVGRPPLVPSEPGQTERDLATPRVANQDRHHVPADEAEAPDATPRDRPSPEEPAGERPADPETPDVGGQAATVSGTHTTPPPVIYVPAGLVLLDPEQADKSRVALNYPPQPGEYLVFAEGTPDGIVVGNKLVAPEHLAAVITADTRSHGKDIVLVACETGQRDYDLRLSEQPGITAVSASPDTAWVTNTGRIFAAATTYTPTGHPQLDVTRLGTWRRTTGQPPTTRTHDHYEYPTHRTTSTEPPNPTNAVPFGSSRNKSSNPSDKKRSKKSLFEEVDQAARKFTLSYGGGQYGRAVDRFRLRFARDKSTERAAQTLVHLSFKLHDVFRQLRHQSSDRNSLPKDLEIQGMLINGRLVFATNFNATVGLLASVRFSQDGDQGTPLQQLLRIAQSDGDRRHRLTPQDADEYVGRMQRSEQKIDEALRGVRDSDTARAMRANRGITVVDAAPGDNNGRLELNNLLTGQDNVGAVIVLRHAESGDESVHAEQKLLLAVHSAGLQPSDINGSHLIMGKYRPCLGCWAALHHHRATGFPVNFDNNHGSYYSESIHSLVSYLPHTIADPLGRVDNYLEGVVSGAASQMMSVSALSRQAPPADAVNNNGLEKVIPVHDAPNRGYVTASDSELEFDQEFNQTVSVKRTLDFTTGSRIRTFGTGKDKPYGPRAAQRVLNEDERSQLAAVWQGRDSEQIAALFKYHAARGVSLVEIAEASGAHNTWVGKIVNDKDGHEHRDNRKNVKRRVSSRSSRPDSAASSTTSRSAGKFNKRPDIDEHGRDFLREAMRDTDFYKDWKHIEKSASKATLKARGIPSALNAALAAARQQYSMQSIADYLHMPRKSLQQHLDKRYGSVNEAATKDTSITRQPSPIEEEMPDADPTYAATDSTYYDENLRRQMHIPPEPSEMAYEPTGAGQAGPSSAAASQLPQVTYSNAPITYDIPPQAAPPADPAPPPANTVPIYNPDQGNPVYADNNGRQFYWNPNTRRWEYYDDNAWHGYRASDPHGKRKYTR</sequence>
<dbReference type="RefSeq" id="WP_211842087.1">
    <property type="nucleotide sequence ID" value="NZ_VFOL01000001.1"/>
</dbReference>
<feature type="region of interest" description="Disordered" evidence="1">
    <location>
        <begin position="897"/>
        <end position="919"/>
    </location>
</feature>
<feature type="region of interest" description="Disordered" evidence="1">
    <location>
        <begin position="4994"/>
        <end position="5019"/>
    </location>
</feature>
<keyword evidence="2" id="KW-1133">Transmembrane helix</keyword>
<feature type="compositionally biased region" description="Polar residues" evidence="1">
    <location>
        <begin position="450"/>
        <end position="464"/>
    </location>
</feature>